<keyword evidence="1" id="KW-1133">Transmembrane helix</keyword>
<proteinExistence type="predicted"/>
<accession>A0A554MXJ4</accession>
<evidence type="ECO:0000313" key="4">
    <source>
        <dbReference type="Proteomes" id="UP000319894"/>
    </source>
</evidence>
<evidence type="ECO:0000256" key="1">
    <source>
        <dbReference type="SAM" id="Phobius"/>
    </source>
</evidence>
<evidence type="ECO:0000259" key="2">
    <source>
        <dbReference type="Pfam" id="PF24035"/>
    </source>
</evidence>
<name>A0A554MXJ4_9EURY</name>
<keyword evidence="1" id="KW-0472">Membrane</keyword>
<dbReference type="Proteomes" id="UP000319894">
    <property type="component" value="Unassembled WGS sequence"/>
</dbReference>
<protein>
    <recommendedName>
        <fullName evidence="2">DUF7344 domain-containing protein</fullName>
    </recommendedName>
</protein>
<dbReference type="AlphaFoldDB" id="A0A554MXJ4"/>
<reference evidence="3 4" key="1">
    <citation type="submission" date="2018-06" db="EMBL/GenBank/DDBJ databases">
        <title>Natronomonas sp. F16-60 a new haloarchaeon isolated from a solar saltern of Isla Cristina, Huelva, Spain.</title>
        <authorList>
            <person name="Duran-Viseras A."/>
            <person name="Sanchez-Porro C."/>
            <person name="Ventosa A."/>
        </authorList>
    </citation>
    <scope>NUCLEOTIDE SEQUENCE [LARGE SCALE GENOMIC DNA]</scope>
    <source>
        <strain evidence="3 4">F16-60</strain>
    </source>
</reference>
<dbReference type="Pfam" id="PF24035">
    <property type="entry name" value="DUF7344"/>
    <property type="match status" value="1"/>
</dbReference>
<sequence length="171" mass="19365">MEPSDIHDILRNDRRRLAIKHLKEQPDGRVGVRDLSETIAALETGEDPPPSGKRQSVYVSLHQTHLPKLEAFGIFSYDSEEKEVCLQDRVREVEVYLEVVPRYGLSWGEFYFGLGLLGSLTTVAVLLGVPGVEALGVTVTATVFFVILMLSATYHVYTQQDRILFQRFRNE</sequence>
<gene>
    <name evidence="3" type="ORF">DP107_15260</name>
</gene>
<dbReference type="InParanoid" id="A0A554MXJ4"/>
<feature type="domain" description="DUF7344" evidence="2">
    <location>
        <begin position="7"/>
        <end position="84"/>
    </location>
</feature>
<organism evidence="3 4">
    <name type="scientific">Haloglomus irregulare</name>
    <dbReference type="NCBI Taxonomy" id="2234134"/>
    <lineage>
        <taxon>Archaea</taxon>
        <taxon>Methanobacteriati</taxon>
        <taxon>Methanobacteriota</taxon>
        <taxon>Stenosarchaea group</taxon>
        <taxon>Halobacteria</taxon>
        <taxon>Halobacteriales</taxon>
        <taxon>Natronomonadaceae</taxon>
        <taxon>Haloglomus</taxon>
    </lineage>
</organism>
<dbReference type="InterPro" id="IPR055768">
    <property type="entry name" value="DUF7344"/>
</dbReference>
<feature type="transmembrane region" description="Helical" evidence="1">
    <location>
        <begin position="110"/>
        <end position="129"/>
    </location>
</feature>
<feature type="transmembrane region" description="Helical" evidence="1">
    <location>
        <begin position="135"/>
        <end position="157"/>
    </location>
</feature>
<dbReference type="EMBL" id="QMDX01000012">
    <property type="protein sequence ID" value="TSD09500.1"/>
    <property type="molecule type" value="Genomic_DNA"/>
</dbReference>
<comment type="caution">
    <text evidence="3">The sequence shown here is derived from an EMBL/GenBank/DDBJ whole genome shotgun (WGS) entry which is preliminary data.</text>
</comment>
<keyword evidence="4" id="KW-1185">Reference proteome</keyword>
<keyword evidence="1" id="KW-0812">Transmembrane</keyword>
<evidence type="ECO:0000313" key="3">
    <source>
        <dbReference type="EMBL" id="TSD09500.1"/>
    </source>
</evidence>